<dbReference type="Proteomes" id="UP000823928">
    <property type="component" value="Unassembled WGS sequence"/>
</dbReference>
<dbReference type="PANTHER" id="PTHR46401:SF2">
    <property type="entry name" value="GLYCOSYLTRANSFERASE WBBK-RELATED"/>
    <property type="match status" value="1"/>
</dbReference>
<dbReference type="AlphaFoldDB" id="A0A9D1JLX0"/>
<dbReference type="Pfam" id="PF13692">
    <property type="entry name" value="Glyco_trans_1_4"/>
    <property type="match status" value="1"/>
</dbReference>
<accession>A0A9D1JLX0</accession>
<reference evidence="2" key="1">
    <citation type="submission" date="2020-10" db="EMBL/GenBank/DDBJ databases">
        <authorList>
            <person name="Gilroy R."/>
        </authorList>
    </citation>
    <scope>NUCLEOTIDE SEQUENCE</scope>
    <source>
        <strain evidence="2">6276</strain>
    </source>
</reference>
<evidence type="ECO:0000313" key="3">
    <source>
        <dbReference type="Proteomes" id="UP000823928"/>
    </source>
</evidence>
<comment type="caution">
    <text evidence="2">The sequence shown here is derived from an EMBL/GenBank/DDBJ whole genome shotgun (WGS) entry which is preliminary data.</text>
</comment>
<dbReference type="Gene3D" id="3.40.50.2000">
    <property type="entry name" value="Glycogen Phosphorylase B"/>
    <property type="match status" value="2"/>
</dbReference>
<dbReference type="EMBL" id="DVIU01000044">
    <property type="protein sequence ID" value="HIS35417.1"/>
    <property type="molecule type" value="Genomic_DNA"/>
</dbReference>
<evidence type="ECO:0000313" key="2">
    <source>
        <dbReference type="EMBL" id="HIS35417.1"/>
    </source>
</evidence>
<organism evidence="2 3">
    <name type="scientific">Candidatus Scatousia excrementigallinarum</name>
    <dbReference type="NCBI Taxonomy" id="2840935"/>
    <lineage>
        <taxon>Bacteria</taxon>
        <taxon>Candidatus Scatousia</taxon>
    </lineage>
</organism>
<name>A0A9D1JLX0_9BACT</name>
<evidence type="ECO:0000256" key="1">
    <source>
        <dbReference type="ARBA" id="ARBA00022679"/>
    </source>
</evidence>
<reference evidence="2" key="2">
    <citation type="journal article" date="2021" name="PeerJ">
        <title>Extensive microbial diversity within the chicken gut microbiome revealed by metagenomics and culture.</title>
        <authorList>
            <person name="Gilroy R."/>
            <person name="Ravi A."/>
            <person name="Getino M."/>
            <person name="Pursley I."/>
            <person name="Horton D.L."/>
            <person name="Alikhan N.F."/>
            <person name="Baker D."/>
            <person name="Gharbi K."/>
            <person name="Hall N."/>
            <person name="Watson M."/>
            <person name="Adriaenssens E.M."/>
            <person name="Foster-Nyarko E."/>
            <person name="Jarju S."/>
            <person name="Secka A."/>
            <person name="Antonio M."/>
            <person name="Oren A."/>
            <person name="Chaudhuri R.R."/>
            <person name="La Ragione R."/>
            <person name="Hildebrand F."/>
            <person name="Pallen M.J."/>
        </authorList>
    </citation>
    <scope>NUCLEOTIDE SEQUENCE</scope>
    <source>
        <strain evidence="2">6276</strain>
    </source>
</reference>
<proteinExistence type="predicted"/>
<dbReference type="PANTHER" id="PTHR46401">
    <property type="entry name" value="GLYCOSYLTRANSFERASE WBBK-RELATED"/>
    <property type="match status" value="1"/>
</dbReference>
<sequence>MKIAHINTFSNGSTGKIARTLIASSIARGDEGKLFYARGPIVTEIPSVNFSSRADIFLHGLAARLFDCQGLKSKSKTKKLIGLLREYNPDIIHLHNLHGYYLNYPRLFAYLKKSGKQIRWTLHDCWAFTGHCAYFSYVDCENWKMGCGNCPQKEAYPKSVFIDRSRKNFRYKKGCFTALDVDKVLLIAPSEWMAELARQSFLGKYKIIVQKNQIDKSVFYPRDTKKTLEKYELQEKVVILGVASRWDKRKGLQYFVQLDRKIDHKKMKIVVVGVSKKQKRWLLNKTRILPILRTNDQNELAELYSSADVFFNPTMEENYPTVNLEAQACGAKVLSFDTGGCKETDMKTGSFFLTNKEQFITDIYHVTDSI</sequence>
<keyword evidence="1" id="KW-0808">Transferase</keyword>
<dbReference type="GO" id="GO:0016757">
    <property type="term" value="F:glycosyltransferase activity"/>
    <property type="evidence" value="ECO:0007669"/>
    <property type="project" value="TreeGrafter"/>
</dbReference>
<gene>
    <name evidence="2" type="ORF">IAC10_02135</name>
</gene>
<dbReference type="SUPFAM" id="SSF53756">
    <property type="entry name" value="UDP-Glycosyltransferase/glycogen phosphorylase"/>
    <property type="match status" value="1"/>
</dbReference>
<protein>
    <submittedName>
        <fullName evidence="2">Glycosyltransferase</fullName>
    </submittedName>
</protein>